<feature type="region of interest" description="Disordered" evidence="1">
    <location>
        <begin position="163"/>
        <end position="197"/>
    </location>
</feature>
<dbReference type="EMBL" id="PYLS01000001">
    <property type="protein sequence ID" value="PST85113.1"/>
    <property type="molecule type" value="Genomic_DNA"/>
</dbReference>
<accession>A0A2T3HRT3</accession>
<evidence type="ECO:0000313" key="4">
    <source>
        <dbReference type="Proteomes" id="UP000240912"/>
    </source>
</evidence>
<evidence type="ECO:0000313" key="3">
    <source>
        <dbReference type="EMBL" id="PST85113.1"/>
    </source>
</evidence>
<comment type="caution">
    <text evidence="3">The sequence shown here is derived from an EMBL/GenBank/DDBJ whole genome shotgun (WGS) entry which is preliminary data.</text>
</comment>
<organism evidence="3 4">
    <name type="scientific">Pedobacter yulinensis</name>
    <dbReference type="NCBI Taxonomy" id="2126353"/>
    <lineage>
        <taxon>Bacteria</taxon>
        <taxon>Pseudomonadati</taxon>
        <taxon>Bacteroidota</taxon>
        <taxon>Sphingobacteriia</taxon>
        <taxon>Sphingobacteriales</taxon>
        <taxon>Sphingobacteriaceae</taxon>
        <taxon>Pedobacter</taxon>
    </lineage>
</organism>
<dbReference type="Proteomes" id="UP000240912">
    <property type="component" value="Unassembled WGS sequence"/>
</dbReference>
<evidence type="ECO:0000256" key="1">
    <source>
        <dbReference type="SAM" id="MobiDB-lite"/>
    </source>
</evidence>
<keyword evidence="2" id="KW-1133">Transmembrane helix</keyword>
<gene>
    <name evidence="3" type="ORF">C7T94_03120</name>
</gene>
<evidence type="ECO:0000256" key="2">
    <source>
        <dbReference type="SAM" id="Phobius"/>
    </source>
</evidence>
<dbReference type="RefSeq" id="WP_204353199.1">
    <property type="nucleotide sequence ID" value="NZ_KZ686268.1"/>
</dbReference>
<feature type="transmembrane region" description="Helical" evidence="2">
    <location>
        <begin position="82"/>
        <end position="101"/>
    </location>
</feature>
<keyword evidence="2" id="KW-0472">Membrane</keyword>
<evidence type="ECO:0008006" key="5">
    <source>
        <dbReference type="Google" id="ProtNLM"/>
    </source>
</evidence>
<dbReference type="SUPFAM" id="SSF49464">
    <property type="entry name" value="Carboxypeptidase regulatory domain-like"/>
    <property type="match status" value="1"/>
</dbReference>
<feature type="compositionally biased region" description="Low complexity" evidence="1">
    <location>
        <begin position="164"/>
        <end position="176"/>
    </location>
</feature>
<dbReference type="Pfam" id="PF13715">
    <property type="entry name" value="CarbopepD_reg_2"/>
    <property type="match status" value="1"/>
</dbReference>
<proteinExistence type="predicted"/>
<dbReference type="AlphaFoldDB" id="A0A2T3HRT3"/>
<protein>
    <recommendedName>
        <fullName evidence="5">TonB C-terminal domain-containing protein</fullName>
    </recommendedName>
</protein>
<name>A0A2T3HRT3_9SPHI</name>
<dbReference type="InterPro" id="IPR008969">
    <property type="entry name" value="CarboxyPept-like_regulatory"/>
</dbReference>
<reference evidence="3 4" key="1">
    <citation type="submission" date="2018-03" db="EMBL/GenBank/DDBJ databases">
        <authorList>
            <person name="Keele B.F."/>
        </authorList>
    </citation>
    <scope>NUCLEOTIDE SEQUENCE [LARGE SCALE GENOMIC DNA]</scope>
    <source>
        <strain evidence="3 4">YL28-9</strain>
    </source>
</reference>
<sequence length="429" mass="46551">MNKDWLDMDMLEDYLDGKLNAHDMHFVERAVLEDPFVAEALEGLSKSPRRANNLSLLQKQLQERTARNEQKKKVWSLTWQRLSIAATAAVLFVSAGIIFWMKADNRQRELAGRAKKVDVVIGAAQEPALASRNRKQARDSSAAIANERTEKRAMVAVVPPGRTPSAAAKAVPAPAQAAPPAPAPEPDKAAQQAPAIAAAAEAYTSRRAEVPRPFIAGKVVSEEGKPLPGARISIPGSEKYVTTDRNGNFSLPAMKDEKITAASLGYTVASMIATPQKPVRITLKEEKNLLNEQVVVGYGQAQQRNLGNTGFIPDSAVLARRAGTMQGRGSEGRVRAKVAATEAQPAEGWEAYNAYLQKNSRLANQKAVNKLITVGFSIDPSGKPKDFNVLLGDRDSDKKYIDELIRLISSGPQWKYNDAGSAGKVTMVF</sequence>
<keyword evidence="2" id="KW-0812">Transmembrane</keyword>
<dbReference type="Gene3D" id="2.60.40.1120">
    <property type="entry name" value="Carboxypeptidase-like, regulatory domain"/>
    <property type="match status" value="1"/>
</dbReference>
<keyword evidence="4" id="KW-1185">Reference proteome</keyword>